<organism evidence="2 3">
    <name type="scientific">Paraglomus occultum</name>
    <dbReference type="NCBI Taxonomy" id="144539"/>
    <lineage>
        <taxon>Eukaryota</taxon>
        <taxon>Fungi</taxon>
        <taxon>Fungi incertae sedis</taxon>
        <taxon>Mucoromycota</taxon>
        <taxon>Glomeromycotina</taxon>
        <taxon>Glomeromycetes</taxon>
        <taxon>Paraglomerales</taxon>
        <taxon>Paraglomeraceae</taxon>
        <taxon>Paraglomus</taxon>
    </lineage>
</organism>
<name>A0A9N9G6M5_9GLOM</name>
<keyword evidence="3" id="KW-1185">Reference proteome</keyword>
<dbReference type="AlphaFoldDB" id="A0A9N9G6M5"/>
<protein>
    <submittedName>
        <fullName evidence="2">9629_t:CDS:1</fullName>
    </submittedName>
</protein>
<feature type="region of interest" description="Disordered" evidence="1">
    <location>
        <begin position="131"/>
        <end position="151"/>
    </location>
</feature>
<dbReference type="OrthoDB" id="10328278at2759"/>
<gene>
    <name evidence="2" type="ORF">POCULU_LOCUS6852</name>
</gene>
<dbReference type="EMBL" id="CAJVPJ010001374">
    <property type="protein sequence ID" value="CAG8588567.1"/>
    <property type="molecule type" value="Genomic_DNA"/>
</dbReference>
<reference evidence="2" key="1">
    <citation type="submission" date="2021-06" db="EMBL/GenBank/DDBJ databases">
        <authorList>
            <person name="Kallberg Y."/>
            <person name="Tangrot J."/>
            <person name="Rosling A."/>
        </authorList>
    </citation>
    <scope>NUCLEOTIDE SEQUENCE</scope>
    <source>
        <strain evidence="2">IA702</strain>
    </source>
</reference>
<sequence>MQPKRSILSHISTNRFHHNTGDTHVGLSQTQAQEMAEDVLKKQEMYTERMEKLMQKANAMMLLSKSEERREGLSILRQEIDGLIDDLEYFRTIFDQQKWRDDESYRKFTSAALNMARSLSSDLHRKARTLKKDRPRHYQHSITSSRMSRDMPAKFYS</sequence>
<evidence type="ECO:0000256" key="1">
    <source>
        <dbReference type="SAM" id="MobiDB-lite"/>
    </source>
</evidence>
<comment type="caution">
    <text evidence="2">The sequence shown here is derived from an EMBL/GenBank/DDBJ whole genome shotgun (WGS) entry which is preliminary data.</text>
</comment>
<evidence type="ECO:0000313" key="3">
    <source>
        <dbReference type="Proteomes" id="UP000789572"/>
    </source>
</evidence>
<accession>A0A9N9G6M5</accession>
<proteinExistence type="predicted"/>
<evidence type="ECO:0000313" key="2">
    <source>
        <dbReference type="EMBL" id="CAG8588567.1"/>
    </source>
</evidence>
<dbReference type="Proteomes" id="UP000789572">
    <property type="component" value="Unassembled WGS sequence"/>
</dbReference>